<dbReference type="AlphaFoldDB" id="A0A0Q9Z2X0"/>
<organism evidence="4 5">
    <name type="scientific">Salegentibacter mishustinae</name>
    <dbReference type="NCBI Taxonomy" id="270918"/>
    <lineage>
        <taxon>Bacteria</taxon>
        <taxon>Pseudomonadati</taxon>
        <taxon>Bacteroidota</taxon>
        <taxon>Flavobacteriia</taxon>
        <taxon>Flavobacteriales</taxon>
        <taxon>Flavobacteriaceae</taxon>
        <taxon>Salegentibacter</taxon>
    </lineage>
</organism>
<dbReference type="OrthoDB" id="1122048at2"/>
<dbReference type="Pfam" id="PF18962">
    <property type="entry name" value="Por_Secre_tail"/>
    <property type="match status" value="1"/>
</dbReference>
<evidence type="ECO:0000313" key="4">
    <source>
        <dbReference type="EMBL" id="KRG27151.1"/>
    </source>
</evidence>
<keyword evidence="5" id="KW-1185">Reference proteome</keyword>
<feature type="domain" description="Secretion system C-terminal sorting" evidence="3">
    <location>
        <begin position="129"/>
        <end position="190"/>
    </location>
</feature>
<dbReference type="RefSeq" id="WP_057483044.1">
    <property type="nucleotide sequence ID" value="NZ_BMWR01000007.1"/>
</dbReference>
<sequence length="190" mass="21251">MKKLLKNSLLLVALITGINIYAADRVEVSVKEEQTLIIELDEVSTISLKDISGFILFKDSPALDGNYSKQIDFSRIPAGTYFLNTEDLNGVYTTVIKKSSSGIRIEAKTAAVVFKPIYKVNDKEVKFFLTNPSKTYASLRVYDASGELVGEMREKTYTMNKTLDFSKMPKGEYIFKVSVSGEVFTEKLAI</sequence>
<protein>
    <recommendedName>
        <fullName evidence="3">Secretion system C-terminal sorting domain-containing protein</fullName>
    </recommendedName>
</protein>
<keyword evidence="1 2" id="KW-0732">Signal</keyword>
<accession>A0A0Q9Z2X0</accession>
<dbReference type="NCBIfam" id="TIGR04183">
    <property type="entry name" value="Por_Secre_tail"/>
    <property type="match status" value="1"/>
</dbReference>
<comment type="caution">
    <text evidence="4">The sequence shown here is derived from an EMBL/GenBank/DDBJ whole genome shotgun (WGS) entry which is preliminary data.</text>
</comment>
<dbReference type="InterPro" id="IPR026444">
    <property type="entry name" value="Secre_tail"/>
</dbReference>
<dbReference type="Proteomes" id="UP000051643">
    <property type="component" value="Unassembled WGS sequence"/>
</dbReference>
<gene>
    <name evidence="4" type="ORF">APR42_11605</name>
</gene>
<feature type="chain" id="PRO_5006389040" description="Secretion system C-terminal sorting domain-containing protein" evidence="2">
    <location>
        <begin position="23"/>
        <end position="190"/>
    </location>
</feature>
<evidence type="ECO:0000313" key="5">
    <source>
        <dbReference type="Proteomes" id="UP000051643"/>
    </source>
</evidence>
<name>A0A0Q9Z2X0_9FLAO</name>
<evidence type="ECO:0000256" key="2">
    <source>
        <dbReference type="SAM" id="SignalP"/>
    </source>
</evidence>
<dbReference type="STRING" id="270918.APR42_11605"/>
<evidence type="ECO:0000259" key="3">
    <source>
        <dbReference type="Pfam" id="PF18962"/>
    </source>
</evidence>
<reference evidence="4" key="1">
    <citation type="submission" date="2015-10" db="EMBL/GenBank/DDBJ databases">
        <title>Draft genome sequence of Salegentibacter mishustinae KCTC 12263.</title>
        <authorList>
            <person name="Lin W."/>
            <person name="Zheng Q."/>
        </authorList>
    </citation>
    <scope>NUCLEOTIDE SEQUENCE [LARGE SCALE GENOMIC DNA]</scope>
    <source>
        <strain evidence="4">KCTC 12263</strain>
    </source>
</reference>
<proteinExistence type="predicted"/>
<evidence type="ECO:0000256" key="1">
    <source>
        <dbReference type="ARBA" id="ARBA00022729"/>
    </source>
</evidence>
<feature type="signal peptide" evidence="2">
    <location>
        <begin position="1"/>
        <end position="22"/>
    </location>
</feature>
<dbReference type="EMBL" id="LKTP01000037">
    <property type="protein sequence ID" value="KRG27151.1"/>
    <property type="molecule type" value="Genomic_DNA"/>
</dbReference>